<reference evidence="2" key="1">
    <citation type="submission" date="2013-04" db="EMBL/GenBank/DDBJ databases">
        <authorList>
            <person name="Harkins D.M."/>
            <person name="Durkin A.S."/>
            <person name="Brinkac L.M."/>
            <person name="Haft D.H."/>
            <person name="Selengut J.D."/>
            <person name="Sanka R."/>
            <person name="DePew J."/>
            <person name="Purushe J."/>
            <person name="Galloway R.L."/>
            <person name="Vinetz J.M."/>
            <person name="Sutton G.G."/>
            <person name="Nierman W.C."/>
            <person name="Fouts D.E."/>
        </authorList>
    </citation>
    <scope>NUCLEOTIDE SEQUENCE [LARGE SCALE GENOMIC DNA]</scope>
    <source>
        <strain evidence="2">CDC</strain>
    </source>
</reference>
<protein>
    <submittedName>
        <fullName evidence="2">Beta-lactamase</fullName>
    </submittedName>
</protein>
<proteinExistence type="predicted"/>
<comment type="caution">
    <text evidence="2">The sequence shown here is derived from an EMBL/GenBank/DDBJ whole genome shotgun (WGS) entry which is preliminary data.</text>
</comment>
<evidence type="ECO:0000313" key="3">
    <source>
        <dbReference type="Proteomes" id="UP000013984"/>
    </source>
</evidence>
<evidence type="ECO:0000313" key="2">
    <source>
        <dbReference type="EMBL" id="EOQ96718.1"/>
    </source>
</evidence>
<keyword evidence="3" id="KW-1185">Reference proteome</keyword>
<feature type="domain" description="Beta-lactamase-related" evidence="1">
    <location>
        <begin position="148"/>
        <end position="434"/>
    </location>
</feature>
<dbReference type="STRING" id="1218599.LEP1GSC195_2647"/>
<dbReference type="AlphaFoldDB" id="R9A3D5"/>
<dbReference type="InterPro" id="IPR001466">
    <property type="entry name" value="Beta-lactam-related"/>
</dbReference>
<sequence>MTLFFVAITPHSIGLRSSLFYGLAVDLGFYFLRGMKPRSPKKTKSSIKSKTKEKEDSLLPFQPLPLFFPHPRFLNRKSKSFFLFLNILILLQCSSLQEKPKEVYYNNSVTTEAVVQTKIEELQNSGIESLSYMYLLGDGKVQSGILGGKRRDSIQRFKIGSITKLFTGIALLQLQEKGKLKLDDPVSKFLPEIKEMQKTKPDLREITIRDILTHQSGLPSDLASGFFLSPETSDADILESFRSLPKKLGGMERKEPNKTHSYSNFGFGLLGTVIERTSGMRIETYFQKEIFARAGMKHSTLLEFHEGSELVQGYQGIFWKTKTSRPLIRDLTAGSLSTTGEDMGLFMKSFFLSKKGEGLLSRESFAEFHRTQKGPTSNFQMKLGLPVLLQEMVGDGKTVWLSGHSGSLPPYFADLVYDPETETASFLAGNTLGLATAAIKPTNKEILDIIYEYKTGSAMEFPPLSERKKQNGLDGFEGLYVSPFGIHEVKPGNPPKIEMMGFDFDLVERDNRFGTNLRLFFGLLPIKDKTLDSLRVEFETWEGERIFTLYSTEAPKGSWGFGLFFQPDHKLPDLSYFTTYHTKDPYSLIPRVELIKDKRGFPVTIVTYSLGGMENTVTLPCTMESSTTLRILGYGRNLGEKIELKTVDGKPRLVYSGIEFLGD</sequence>
<dbReference type="EMBL" id="AOGZ02000014">
    <property type="protein sequence ID" value="EOQ96718.1"/>
    <property type="molecule type" value="Genomic_DNA"/>
</dbReference>
<dbReference type="Gene3D" id="3.40.710.10">
    <property type="entry name" value="DD-peptidase/beta-lactamase superfamily"/>
    <property type="match status" value="1"/>
</dbReference>
<dbReference type="InterPro" id="IPR050491">
    <property type="entry name" value="AmpC-like"/>
</dbReference>
<dbReference type="PANTHER" id="PTHR46825">
    <property type="entry name" value="D-ALANYL-D-ALANINE-CARBOXYPEPTIDASE/ENDOPEPTIDASE AMPH"/>
    <property type="match status" value="1"/>
</dbReference>
<dbReference type="PANTHER" id="PTHR46825:SF9">
    <property type="entry name" value="BETA-LACTAMASE-RELATED DOMAIN-CONTAINING PROTEIN"/>
    <property type="match status" value="1"/>
</dbReference>
<gene>
    <name evidence="2" type="ORF">LEP1GSC195_2647</name>
</gene>
<evidence type="ECO:0000259" key="1">
    <source>
        <dbReference type="Pfam" id="PF00144"/>
    </source>
</evidence>
<dbReference type="Pfam" id="PF00144">
    <property type="entry name" value="Beta-lactamase"/>
    <property type="match status" value="1"/>
</dbReference>
<organism evidence="2 3">
    <name type="scientific">Leptospira wolbachii serovar Codice str. CDC</name>
    <dbReference type="NCBI Taxonomy" id="1218599"/>
    <lineage>
        <taxon>Bacteria</taxon>
        <taxon>Pseudomonadati</taxon>
        <taxon>Spirochaetota</taxon>
        <taxon>Spirochaetia</taxon>
        <taxon>Leptospirales</taxon>
        <taxon>Leptospiraceae</taxon>
        <taxon>Leptospira</taxon>
    </lineage>
</organism>
<name>R9A3D5_9LEPT</name>
<dbReference type="SUPFAM" id="SSF56601">
    <property type="entry name" value="beta-lactamase/transpeptidase-like"/>
    <property type="match status" value="1"/>
</dbReference>
<dbReference type="InterPro" id="IPR012338">
    <property type="entry name" value="Beta-lactam/transpept-like"/>
</dbReference>
<dbReference type="Proteomes" id="UP000013984">
    <property type="component" value="Unassembled WGS sequence"/>
</dbReference>
<accession>R9A3D5</accession>